<gene>
    <name evidence="2" type="ORF">GCM10009799_29990</name>
</gene>
<dbReference type="Proteomes" id="UP001501585">
    <property type="component" value="Unassembled WGS sequence"/>
</dbReference>
<proteinExistence type="predicted"/>
<evidence type="ECO:0000259" key="1">
    <source>
        <dbReference type="Pfam" id="PF19809"/>
    </source>
</evidence>
<comment type="caution">
    <text evidence="2">The sequence shown here is derived from an EMBL/GenBank/DDBJ whole genome shotgun (WGS) entry which is preliminary data.</text>
</comment>
<evidence type="ECO:0000313" key="3">
    <source>
        <dbReference type="Proteomes" id="UP001501585"/>
    </source>
</evidence>
<keyword evidence="3" id="KW-1185">Reference proteome</keyword>
<sequence length="619" mass="68917">MYDGHHSEDSLFASSNVQRIDHAPYIRTVYTAAAAHPRLRLGTPEINSDAVTRSAHIELHSSISGRWDGRLTSAALEWDDRQGWRILATTQDGPLTTFTYPGGVVPFPSALLKWAAGQLKRGPEPAGQSSPDELFTFQESPGYIAVDPEHVEQELATYANYRPGQADASVTVSTPLAAPPTDKPKPLNVAVTDITNVMRDHLMNNAERFKGLGYVGEFSILRGTWAKGDRLCVFIDRDSDDRRSRVAGLGIACTSGNAGDYEKRLTISHFVAVSSLISVTELKQQLGRYGDALDENGHLSHARGRRLLDALASKSDDLANCIDELKELLNVEHPSTEDRPVRPYEKDAVGVLFEAFDIDREILLDWRPSPDSKNFLDELPHHDISPQERQLIAYDKDIFLGWFSERTDSLAWGLFRNRYKTRSLLVANVDSSPTEAKAGVDLIYYNPKENSFVMLQYKMLKPSGDGLVSSVDERFLDQVERMREVDEAFADSTPGHPEIRLVDTPCFVKLCEPQTRMVNSTDLIRGMYLSREHFEIVHSSPEAVGPNGGKRVGPQVARRYLTNTEFSFLLANGWIGSRGTGTDKLSEELRRTLNAGRSLVFGVHLDGMGRTNFSDGIPR</sequence>
<dbReference type="Pfam" id="PF19809">
    <property type="entry name" value="DUF6292"/>
    <property type="match status" value="1"/>
</dbReference>
<feature type="domain" description="DUF6292" evidence="1">
    <location>
        <begin position="45"/>
        <end position="116"/>
    </location>
</feature>
<accession>A0ABN2T7A2</accession>
<dbReference type="RefSeq" id="WP_344102836.1">
    <property type="nucleotide sequence ID" value="NZ_BAAAPC010000012.1"/>
</dbReference>
<evidence type="ECO:0000313" key="2">
    <source>
        <dbReference type="EMBL" id="GAA2000704.1"/>
    </source>
</evidence>
<protein>
    <recommendedName>
        <fullName evidence="1">DUF6292 domain-containing protein</fullName>
    </recommendedName>
</protein>
<organism evidence="2 3">
    <name type="scientific">Nocardiopsis rhodophaea</name>
    <dbReference type="NCBI Taxonomy" id="280238"/>
    <lineage>
        <taxon>Bacteria</taxon>
        <taxon>Bacillati</taxon>
        <taxon>Actinomycetota</taxon>
        <taxon>Actinomycetes</taxon>
        <taxon>Streptosporangiales</taxon>
        <taxon>Nocardiopsidaceae</taxon>
        <taxon>Nocardiopsis</taxon>
    </lineage>
</organism>
<name>A0ABN2T7A2_9ACTN</name>
<dbReference type="InterPro" id="IPR046259">
    <property type="entry name" value="DUF6292"/>
</dbReference>
<reference evidence="2 3" key="1">
    <citation type="journal article" date="2019" name="Int. J. Syst. Evol. Microbiol.">
        <title>The Global Catalogue of Microorganisms (GCM) 10K type strain sequencing project: providing services to taxonomists for standard genome sequencing and annotation.</title>
        <authorList>
            <consortium name="The Broad Institute Genomics Platform"/>
            <consortium name="The Broad Institute Genome Sequencing Center for Infectious Disease"/>
            <person name="Wu L."/>
            <person name="Ma J."/>
        </authorList>
    </citation>
    <scope>NUCLEOTIDE SEQUENCE [LARGE SCALE GENOMIC DNA]</scope>
    <source>
        <strain evidence="2 3">JCM 15313</strain>
    </source>
</reference>
<dbReference type="EMBL" id="BAAAPC010000012">
    <property type="protein sequence ID" value="GAA2000704.1"/>
    <property type="molecule type" value="Genomic_DNA"/>
</dbReference>